<dbReference type="OrthoDB" id="26559at2"/>
<organism evidence="3 4">
    <name type="scientific">Allomeiothermus silvanus (strain ATCC 700542 / DSM 9946 / NBRC 106475 / NCIMB 13440 / VI-R2)</name>
    <name type="common">Thermus silvanus</name>
    <dbReference type="NCBI Taxonomy" id="526227"/>
    <lineage>
        <taxon>Bacteria</taxon>
        <taxon>Thermotogati</taxon>
        <taxon>Deinococcota</taxon>
        <taxon>Deinococci</taxon>
        <taxon>Thermales</taxon>
        <taxon>Thermaceae</taxon>
        <taxon>Allomeiothermus</taxon>
    </lineage>
</organism>
<dbReference type="Proteomes" id="UP000001916">
    <property type="component" value="Chromosome"/>
</dbReference>
<accession>D7BAB9</accession>
<dbReference type="KEGG" id="msv:Mesil_2398"/>
<keyword evidence="4" id="KW-1185">Reference proteome</keyword>
<sequence length="423" mass="46981">MKLPIALALGTMALALSACTSGLRGNTPAYWGKELPPANAPLSRAYKEAIDKHYATFPPKEGECAKEIHARYWVYGPDGKVYPTWHPPVDPQTGCKFGHEHGHDPRESALYNGMPPFGYVNEKHFEYKDVNAEGYQGNFRDEDHVGHKIELQNNFTVYSDAGFAYTRCSVMMKLHQGTHSPDATKNNLHEFFYDIQCADGTELHWKSLHGFGQPGTMKDQCGDHTLVTGTDFVPPNSPADGGDRRIPGPNCVSDFRKDPKFWRFSEQWVLSHGAWADQGRLQVGFGPYFVVHDPSRYYDPSATTKIGRPVDFCFDGGITAGDCAKLRELEPSGKIAYDDPRSPFRGADRTVHMNGLRIKNVTGSTTWYSDVFGKTWSKTKDPAQGIVVEQFLRQGAQSDGTDIRGPTMEGDYGHEGTGVHAPN</sequence>
<evidence type="ECO:0000313" key="4">
    <source>
        <dbReference type="Proteomes" id="UP000001916"/>
    </source>
</evidence>
<feature type="chain" id="PRO_5003092845" evidence="2">
    <location>
        <begin position="19"/>
        <end position="423"/>
    </location>
</feature>
<evidence type="ECO:0000313" key="3">
    <source>
        <dbReference type="EMBL" id="ADH64254.1"/>
    </source>
</evidence>
<evidence type="ECO:0000256" key="2">
    <source>
        <dbReference type="SAM" id="SignalP"/>
    </source>
</evidence>
<dbReference type="eggNOG" id="ENOG5033ARP">
    <property type="taxonomic scope" value="Bacteria"/>
</dbReference>
<dbReference type="EMBL" id="CP002042">
    <property type="protein sequence ID" value="ADH64254.1"/>
    <property type="molecule type" value="Genomic_DNA"/>
</dbReference>
<proteinExistence type="predicted"/>
<feature type="signal peptide" evidence="2">
    <location>
        <begin position="1"/>
        <end position="18"/>
    </location>
</feature>
<dbReference type="RefSeq" id="WP_013158797.1">
    <property type="nucleotide sequence ID" value="NC_014212.1"/>
</dbReference>
<feature type="region of interest" description="Disordered" evidence="1">
    <location>
        <begin position="397"/>
        <end position="423"/>
    </location>
</feature>
<dbReference type="STRING" id="526227.Mesil_2398"/>
<name>D7BAB9_ALLS1</name>
<dbReference type="AlphaFoldDB" id="D7BAB9"/>
<gene>
    <name evidence="3" type="ordered locus">Mesil_2398</name>
</gene>
<keyword evidence="2" id="KW-0732">Signal</keyword>
<reference evidence="3 4" key="1">
    <citation type="journal article" date="2010" name="Stand. Genomic Sci.">
        <title>Complete genome sequence of Meiothermus silvanus type strain (VI-R2).</title>
        <authorList>
            <person name="Sikorski J."/>
            <person name="Tindall B.J."/>
            <person name="Lowry S."/>
            <person name="Lucas S."/>
            <person name="Nolan M."/>
            <person name="Copeland A."/>
            <person name="Glavina Del Rio T."/>
            <person name="Tice H."/>
            <person name="Cheng J.F."/>
            <person name="Han C."/>
            <person name="Pitluck S."/>
            <person name="Liolios K."/>
            <person name="Ivanova N."/>
            <person name="Mavromatis K."/>
            <person name="Mikhailova N."/>
            <person name="Pati A."/>
            <person name="Goodwin L."/>
            <person name="Chen A."/>
            <person name="Palaniappan K."/>
            <person name="Land M."/>
            <person name="Hauser L."/>
            <person name="Chang Y.J."/>
            <person name="Jeffries C.D."/>
            <person name="Rohde M."/>
            <person name="Goker M."/>
            <person name="Woyke T."/>
            <person name="Bristow J."/>
            <person name="Eisen J.A."/>
            <person name="Markowitz V."/>
            <person name="Hugenholtz P."/>
            <person name="Kyrpides N.C."/>
            <person name="Klenk H.P."/>
            <person name="Lapidus A."/>
        </authorList>
    </citation>
    <scope>NUCLEOTIDE SEQUENCE [LARGE SCALE GENOMIC DNA]</scope>
    <source>
        <strain evidence="4">ATCC 700542 / DSM 9946 / VI-R2</strain>
    </source>
</reference>
<dbReference type="PROSITE" id="PS51257">
    <property type="entry name" value="PROKAR_LIPOPROTEIN"/>
    <property type="match status" value="1"/>
</dbReference>
<protein>
    <submittedName>
        <fullName evidence="3">Uncharacterized protein</fullName>
    </submittedName>
</protein>
<dbReference type="HOGENOM" id="CLU_648606_0_0_0"/>
<evidence type="ECO:0000256" key="1">
    <source>
        <dbReference type="SAM" id="MobiDB-lite"/>
    </source>
</evidence>